<dbReference type="Proteomes" id="UP000035680">
    <property type="component" value="Unassembled WGS sequence"/>
</dbReference>
<evidence type="ECO:0000256" key="1">
    <source>
        <dbReference type="SAM" id="MobiDB-lite"/>
    </source>
</evidence>
<reference evidence="2" key="1">
    <citation type="submission" date="2014-07" db="EMBL/GenBank/DDBJ databases">
        <authorList>
            <person name="Martin A.A"/>
            <person name="De Silva N."/>
        </authorList>
    </citation>
    <scope>NUCLEOTIDE SEQUENCE</scope>
</reference>
<evidence type="ECO:0000313" key="3">
    <source>
        <dbReference type="WBParaSite" id="SVE_1902800.1"/>
    </source>
</evidence>
<feature type="region of interest" description="Disordered" evidence="1">
    <location>
        <begin position="81"/>
        <end position="135"/>
    </location>
</feature>
<name>A0A0K0G2S8_STRVS</name>
<evidence type="ECO:0000313" key="2">
    <source>
        <dbReference type="Proteomes" id="UP000035680"/>
    </source>
</evidence>
<protein>
    <submittedName>
        <fullName evidence="3">Shugoshin_C domain-containing protein</fullName>
    </submittedName>
</protein>
<feature type="compositionally biased region" description="Polar residues" evidence="1">
    <location>
        <begin position="87"/>
        <end position="98"/>
    </location>
</feature>
<proteinExistence type="predicted"/>
<organism evidence="2 3">
    <name type="scientific">Strongyloides venezuelensis</name>
    <name type="common">Threadworm</name>
    <dbReference type="NCBI Taxonomy" id="75913"/>
    <lineage>
        <taxon>Eukaryota</taxon>
        <taxon>Metazoa</taxon>
        <taxon>Ecdysozoa</taxon>
        <taxon>Nematoda</taxon>
        <taxon>Chromadorea</taxon>
        <taxon>Rhabditida</taxon>
        <taxon>Tylenchina</taxon>
        <taxon>Panagrolaimomorpha</taxon>
        <taxon>Strongyloidoidea</taxon>
        <taxon>Strongyloididae</taxon>
        <taxon>Strongyloides</taxon>
    </lineage>
</organism>
<accession>A0A0K0G2S8</accession>
<dbReference type="WBParaSite" id="SVE_1902800.1">
    <property type="protein sequence ID" value="SVE_1902800.1"/>
    <property type="gene ID" value="SVE_1902800"/>
</dbReference>
<feature type="compositionally biased region" description="Basic and acidic residues" evidence="1">
    <location>
        <begin position="115"/>
        <end position="126"/>
    </location>
</feature>
<sequence length="203" mass="23117">MGNCVISGKKKCKIEEVYTKRLSLVEPPINRNNVDKKNSFKVDKKDEINLVNKVGKCTEDNRTLNKCTVKENVNSVFLDDDDKKNGNTEINSTYVSDTYNDKENGSIEMNLPYESDNHDVSKRSDSIKSLPEYSTPVGTPTVKGAIFLNDDRPIQPMPTPFRISAVTPGRRIENLCDHKGRLRKDDPFRNYLARKRGKNLFTD</sequence>
<keyword evidence="2" id="KW-1185">Reference proteome</keyword>
<reference evidence="3" key="2">
    <citation type="submission" date="2015-08" db="UniProtKB">
        <authorList>
            <consortium name="WormBaseParasite"/>
        </authorList>
    </citation>
    <scope>IDENTIFICATION</scope>
</reference>
<dbReference type="STRING" id="75913.A0A0K0G2S8"/>
<dbReference type="AlphaFoldDB" id="A0A0K0G2S8"/>